<evidence type="ECO:0000313" key="3">
    <source>
        <dbReference type="Proteomes" id="UP001152795"/>
    </source>
</evidence>
<reference evidence="2" key="1">
    <citation type="submission" date="2020-04" db="EMBL/GenBank/DDBJ databases">
        <authorList>
            <person name="Alioto T."/>
            <person name="Alioto T."/>
            <person name="Gomez Garrido J."/>
        </authorList>
    </citation>
    <scope>NUCLEOTIDE SEQUENCE</scope>
    <source>
        <strain evidence="2">A484AB</strain>
    </source>
</reference>
<dbReference type="PANTHER" id="PTHR44157:SF1">
    <property type="entry name" value="DNAJ HOMOLOG SUBFAMILY C MEMBER 11"/>
    <property type="match status" value="1"/>
</dbReference>
<dbReference type="PANTHER" id="PTHR44157">
    <property type="entry name" value="DNAJ HOMOLOG SUBFAMILY C MEMBER 11"/>
    <property type="match status" value="1"/>
</dbReference>
<name>A0A6S7KZT3_PARCT</name>
<dbReference type="AlphaFoldDB" id="A0A6S7KZT3"/>
<feature type="domain" description="DNAJC11-like beta-barrel" evidence="1">
    <location>
        <begin position="72"/>
        <end position="280"/>
    </location>
</feature>
<dbReference type="GO" id="GO:0042407">
    <property type="term" value="P:cristae formation"/>
    <property type="evidence" value="ECO:0007669"/>
    <property type="project" value="TreeGrafter"/>
</dbReference>
<keyword evidence="3" id="KW-1185">Reference proteome</keyword>
<dbReference type="Pfam" id="PF22774">
    <property type="entry name" value="DNAJC11_beta-barrel"/>
    <property type="match status" value="1"/>
</dbReference>
<evidence type="ECO:0000313" key="2">
    <source>
        <dbReference type="EMBL" id="CAB4031842.1"/>
    </source>
</evidence>
<dbReference type="InterPro" id="IPR055225">
    <property type="entry name" value="DNAJC11-like_beta-barrel"/>
</dbReference>
<protein>
    <recommendedName>
        <fullName evidence="1">DNAJC11-like beta-barrel domain-containing protein</fullName>
    </recommendedName>
</protein>
<dbReference type="Proteomes" id="UP001152795">
    <property type="component" value="Unassembled WGS sequence"/>
</dbReference>
<dbReference type="EMBL" id="CACRXK020017933">
    <property type="protein sequence ID" value="CAB4031842.1"/>
    <property type="molecule type" value="Genomic_DNA"/>
</dbReference>
<proteinExistence type="predicted"/>
<sequence length="406" mass="44523">MNDFNDKKKKKDCTEEQTRRFNDVFLFNCPVCPMSNNGIKGNFVVGVDGTDLFEPYDDYNDRAMPNVEVTKMVINQSIEAPLTTSDTMTLSGNLTVQNGNGIGHVSAAWRRVVSTFSWAEIEFAAGNGPTLQLRAFRNLTTCSYGNLGLVFHKQTRGIGAGVQAMVARQLGSHTTGYITWKGGSGSSMESSFVKESDNSRLQLGLQLGVKNCFASLTYQYKIDVDTRLRTGIKFGLLESQLSYGADRKISEHSNLGASITIGSLNGVVLKIRLNRSNQSFVFPLLLSDSISPMAIFYGTVTPLLLYYAISTLLVKPFLAKAKETSVSNKRKPDFISPVHPGALQKNRKRSYVSLGNPGRLSTGYNGLGGHSTVLMPSQAKRIKKVAKPQTLSKFVRTKANPPLPHM</sequence>
<dbReference type="OrthoDB" id="18010at2759"/>
<accession>A0A6S7KZT3</accession>
<comment type="caution">
    <text evidence="2">The sequence shown here is derived from an EMBL/GenBank/DDBJ whole genome shotgun (WGS) entry which is preliminary data.</text>
</comment>
<gene>
    <name evidence="2" type="ORF">PACLA_8A034842</name>
</gene>
<dbReference type="InterPro" id="IPR052243">
    <property type="entry name" value="Mito_inner_membrane_organizer"/>
</dbReference>
<evidence type="ECO:0000259" key="1">
    <source>
        <dbReference type="Pfam" id="PF22774"/>
    </source>
</evidence>
<organism evidence="2 3">
    <name type="scientific">Paramuricea clavata</name>
    <name type="common">Red gorgonian</name>
    <name type="synonym">Violescent sea-whip</name>
    <dbReference type="NCBI Taxonomy" id="317549"/>
    <lineage>
        <taxon>Eukaryota</taxon>
        <taxon>Metazoa</taxon>
        <taxon>Cnidaria</taxon>
        <taxon>Anthozoa</taxon>
        <taxon>Octocorallia</taxon>
        <taxon>Malacalcyonacea</taxon>
        <taxon>Plexauridae</taxon>
        <taxon>Paramuricea</taxon>
    </lineage>
</organism>
<dbReference type="GO" id="GO:0005739">
    <property type="term" value="C:mitochondrion"/>
    <property type="evidence" value="ECO:0007669"/>
    <property type="project" value="GOC"/>
</dbReference>